<dbReference type="InterPro" id="IPR029044">
    <property type="entry name" value="Nucleotide-diphossugar_trans"/>
</dbReference>
<evidence type="ECO:0000313" key="4">
    <source>
        <dbReference type="Proteomes" id="UP000192520"/>
    </source>
</evidence>
<dbReference type="Pfam" id="PF00535">
    <property type="entry name" value="Glycos_transf_2"/>
    <property type="match status" value="1"/>
</dbReference>
<keyword evidence="1" id="KW-0472">Membrane</keyword>
<evidence type="ECO:0000259" key="2">
    <source>
        <dbReference type="Pfam" id="PF00535"/>
    </source>
</evidence>
<comment type="caution">
    <text evidence="3">The sequence shown here is derived from an EMBL/GenBank/DDBJ whole genome shotgun (WGS) entry which is preliminary data.</text>
</comment>
<dbReference type="EMBL" id="MZGJ01000006">
    <property type="protein sequence ID" value="OQX51230.1"/>
    <property type="molecule type" value="Genomic_DNA"/>
</dbReference>
<accession>A0A1W9NYZ4</accession>
<proteinExistence type="predicted"/>
<dbReference type="InterPro" id="IPR001173">
    <property type="entry name" value="Glyco_trans_2-like"/>
</dbReference>
<organism evidence="3 4">
    <name type="scientific">candidate division CPR3 bacterium 4484_211</name>
    <dbReference type="NCBI Taxonomy" id="1968527"/>
    <lineage>
        <taxon>Bacteria</taxon>
        <taxon>Bacteria division CPR3</taxon>
    </lineage>
</organism>
<dbReference type="PANTHER" id="PTHR22916:SF71">
    <property type="entry name" value="GLYCOSYL TRANSFERASE"/>
    <property type="match status" value="1"/>
</dbReference>
<gene>
    <name evidence="3" type="ORF">B5M47_01595</name>
</gene>
<feature type="domain" description="Glycosyltransferase 2-like" evidence="2">
    <location>
        <begin position="15"/>
        <end position="122"/>
    </location>
</feature>
<dbReference type="Proteomes" id="UP000192520">
    <property type="component" value="Unassembled WGS sequence"/>
</dbReference>
<dbReference type="Gene3D" id="3.90.550.10">
    <property type="entry name" value="Spore Coat Polysaccharide Biosynthesis Protein SpsA, Chain A"/>
    <property type="match status" value="1"/>
</dbReference>
<keyword evidence="1" id="KW-0812">Transmembrane</keyword>
<evidence type="ECO:0000313" key="3">
    <source>
        <dbReference type="EMBL" id="OQX51230.1"/>
    </source>
</evidence>
<protein>
    <recommendedName>
        <fullName evidence="2">Glycosyltransferase 2-like domain-containing protein</fullName>
    </recommendedName>
</protein>
<reference evidence="4" key="1">
    <citation type="submission" date="2017-03" db="EMBL/GenBank/DDBJ databases">
        <title>Novel pathways for hydrocarbon cycling and metabolic interdependencies in hydrothermal sediment communities.</title>
        <authorList>
            <person name="Dombrowski N."/>
            <person name="Seitz K."/>
            <person name="Teske A."/>
            <person name="Baker B."/>
        </authorList>
    </citation>
    <scope>NUCLEOTIDE SEQUENCE [LARGE SCALE GENOMIC DNA]</scope>
</reference>
<dbReference type="CDD" id="cd02525">
    <property type="entry name" value="Succinoglycan_BP_ExoA"/>
    <property type="match status" value="1"/>
</dbReference>
<sequence length="334" mass="38500">MPLKKPTDKTNPLISLITPAYNEESYIAECLTSIFNQSVEFPYEVIVVDGKSTDGTIKIVKSFQKVHSNLVLLENPRRFTPFALNLALKYARGEFIARVDAHSYIPRHYLETCLKTFRQAQKEYPRLAGVGGRWKCGNKSSLGRAIFYATNSWFGGGISKYRYSSKPQLVKTVLYGFYKREVLEKEGFADEKFIKAQDAELNWRLVRAGYKLFYNPAIYSYYHAPNSLRKLARQMFTYGRARGQVLQKHPSSLNPLSLLAPLLVVYIFFLPAFLRLQFLITPLFFYLCLGILFSLKICLKKKALPQLFPTLAAFWVTHFFFGLGMIVQFLYHQP</sequence>
<name>A0A1W9NYZ4_UNCC3</name>
<dbReference type="SUPFAM" id="SSF53448">
    <property type="entry name" value="Nucleotide-diphospho-sugar transferases"/>
    <property type="match status" value="1"/>
</dbReference>
<feature type="transmembrane region" description="Helical" evidence="1">
    <location>
        <begin position="256"/>
        <end position="274"/>
    </location>
</feature>
<feature type="transmembrane region" description="Helical" evidence="1">
    <location>
        <begin position="280"/>
        <end position="299"/>
    </location>
</feature>
<keyword evidence="1" id="KW-1133">Transmembrane helix</keyword>
<dbReference type="STRING" id="1968527.B5M47_01595"/>
<dbReference type="PANTHER" id="PTHR22916">
    <property type="entry name" value="GLYCOSYLTRANSFERASE"/>
    <property type="match status" value="1"/>
</dbReference>
<feature type="transmembrane region" description="Helical" evidence="1">
    <location>
        <begin position="311"/>
        <end position="331"/>
    </location>
</feature>
<dbReference type="AlphaFoldDB" id="A0A1W9NYZ4"/>
<evidence type="ECO:0000256" key="1">
    <source>
        <dbReference type="SAM" id="Phobius"/>
    </source>
</evidence>